<dbReference type="Pfam" id="PF03591">
    <property type="entry name" value="AzlC"/>
    <property type="match status" value="1"/>
</dbReference>
<dbReference type="EMBL" id="FO203427">
    <property type="protein sequence ID" value="CCH48201.1"/>
    <property type="molecule type" value="Genomic_DNA"/>
</dbReference>
<proteinExistence type="inferred from homology"/>
<feature type="transmembrane region" description="Helical" evidence="8">
    <location>
        <begin position="23"/>
        <end position="44"/>
    </location>
</feature>
<evidence type="ECO:0000256" key="6">
    <source>
        <dbReference type="ARBA" id="ARBA00022989"/>
    </source>
</evidence>
<dbReference type="PANTHER" id="PTHR34979:SF1">
    <property type="entry name" value="INNER MEMBRANE PROTEIN YGAZ"/>
    <property type="match status" value="1"/>
</dbReference>
<keyword evidence="6 8" id="KW-1133">Transmembrane helix</keyword>
<dbReference type="RefSeq" id="WP_015414252.1">
    <property type="nucleotide sequence ID" value="NC_020409.1"/>
</dbReference>
<organism evidence="9 10">
    <name type="scientific">Pseudodesulfovibrio piezophilus (strain DSM 21447 / JCM 15486 / C1TLV30)</name>
    <name type="common">Desulfovibrio piezophilus</name>
    <dbReference type="NCBI Taxonomy" id="1322246"/>
    <lineage>
        <taxon>Bacteria</taxon>
        <taxon>Pseudomonadati</taxon>
        <taxon>Thermodesulfobacteriota</taxon>
        <taxon>Desulfovibrionia</taxon>
        <taxon>Desulfovibrionales</taxon>
        <taxon>Desulfovibrionaceae</taxon>
    </lineage>
</organism>
<reference evidence="9 10" key="1">
    <citation type="journal article" date="2013" name="PLoS ONE">
        <title>The first genomic and proteomic characterization of a deep-sea sulfate reducer: insights into the piezophilic lifestyle of Desulfovibrio piezophilus.</title>
        <authorList>
            <person name="Pradel N."/>
            <person name="Ji B."/>
            <person name="Gimenez G."/>
            <person name="Talla E."/>
            <person name="Lenoble P."/>
            <person name="Garel M."/>
            <person name="Tamburini C."/>
            <person name="Fourquet P."/>
            <person name="Lebrun R."/>
            <person name="Bertin P."/>
            <person name="Denis Y."/>
            <person name="Pophillat M."/>
            <person name="Barbe V."/>
            <person name="Ollivier B."/>
            <person name="Dolla A."/>
        </authorList>
    </citation>
    <scope>NUCLEOTIDE SEQUENCE [LARGE SCALE GENOMIC DNA]</scope>
    <source>
        <strain evidence="10">DSM 10523 / SB164P1</strain>
    </source>
</reference>
<evidence type="ECO:0000256" key="1">
    <source>
        <dbReference type="ARBA" id="ARBA00004651"/>
    </source>
</evidence>
<accession>M1WJN4</accession>
<evidence type="ECO:0000256" key="4">
    <source>
        <dbReference type="ARBA" id="ARBA00022475"/>
    </source>
</evidence>
<dbReference type="BioCyc" id="DPIE1322246:BN4_RS04900-MONOMER"/>
<dbReference type="AlphaFoldDB" id="M1WJN4"/>
<protein>
    <submittedName>
        <fullName evidence="9">AzlC family protein</fullName>
    </submittedName>
</protein>
<keyword evidence="3" id="KW-0813">Transport</keyword>
<keyword evidence="4" id="KW-1003">Cell membrane</keyword>
<sequence>MTIEIMEKENMRSSTSGSVLNTALRQVTPIIMGYVPVGAAFGVLAHKTGLSMLSTVLMSTFVFAGSAQLIAVAMFASGLPPFSIIATTFIVNLRHLLMSASLAPNLKGWGRVEMALFSYEITDESFAVHSSRFGAGDTSKSVSFLINGLAHISWILASWIGFLAGSAVPDIRPLGLDYALPAMFIALLSMQVKNGLHVFVAGVTGMASIALIQSGADQWSVILATLIGATLGAGVESWMKE</sequence>
<evidence type="ECO:0000256" key="3">
    <source>
        <dbReference type="ARBA" id="ARBA00022448"/>
    </source>
</evidence>
<dbReference type="HOGENOM" id="CLU_065777_2_0_7"/>
<dbReference type="InterPro" id="IPR011606">
    <property type="entry name" value="Brnchd-chn_aa_trnsp_permease"/>
</dbReference>
<dbReference type="PATRIC" id="fig|879567.3.peg.991"/>
<evidence type="ECO:0000256" key="8">
    <source>
        <dbReference type="SAM" id="Phobius"/>
    </source>
</evidence>
<evidence type="ECO:0000313" key="10">
    <source>
        <dbReference type="Proteomes" id="UP000011724"/>
    </source>
</evidence>
<dbReference type="eggNOG" id="COG1296">
    <property type="taxonomic scope" value="Bacteria"/>
</dbReference>
<evidence type="ECO:0000313" key="9">
    <source>
        <dbReference type="EMBL" id="CCH48201.1"/>
    </source>
</evidence>
<keyword evidence="10" id="KW-1185">Reference proteome</keyword>
<dbReference type="PANTHER" id="PTHR34979">
    <property type="entry name" value="INNER MEMBRANE PROTEIN YGAZ"/>
    <property type="match status" value="1"/>
</dbReference>
<keyword evidence="5 8" id="KW-0812">Transmembrane</keyword>
<evidence type="ECO:0000256" key="2">
    <source>
        <dbReference type="ARBA" id="ARBA00010735"/>
    </source>
</evidence>
<dbReference type="Proteomes" id="UP000011724">
    <property type="component" value="Chromosome"/>
</dbReference>
<keyword evidence="7 8" id="KW-0472">Membrane</keyword>
<comment type="similarity">
    <text evidence="2">Belongs to the AzlC family.</text>
</comment>
<name>M1WJN4_PSEP2</name>
<dbReference type="KEGG" id="dpi:BN4_10964"/>
<feature type="transmembrane region" description="Helical" evidence="8">
    <location>
        <begin position="142"/>
        <end position="165"/>
    </location>
</feature>
<gene>
    <name evidence="9" type="ordered locus">BN4_10964</name>
</gene>
<reference evidence="10" key="2">
    <citation type="journal article" date="2013" name="Stand. Genomic Sci.">
        <title>Complete genome sequence of Desulfocapsa sulfexigens, a marine deltaproteobacterium specialized in disproportionating inorganic sulfur compounds.</title>
        <authorList>
            <person name="Finster K.W."/>
            <person name="Kjeldsen K.U."/>
            <person name="Kube M."/>
            <person name="Reinhardt R."/>
            <person name="Mussmann M."/>
            <person name="Amann R."/>
            <person name="Schreiber L."/>
        </authorList>
    </citation>
    <scope>NUCLEOTIDE SEQUENCE [LARGE SCALE GENOMIC DNA]</scope>
    <source>
        <strain evidence="10">DSM 10523 / SB164P1</strain>
    </source>
</reference>
<evidence type="ECO:0000256" key="7">
    <source>
        <dbReference type="ARBA" id="ARBA00023136"/>
    </source>
</evidence>
<dbReference type="GO" id="GO:0005886">
    <property type="term" value="C:plasma membrane"/>
    <property type="evidence" value="ECO:0007669"/>
    <property type="project" value="UniProtKB-SubCell"/>
</dbReference>
<comment type="subcellular location">
    <subcellularLocation>
        <location evidence="1">Cell membrane</location>
        <topology evidence="1">Multi-pass membrane protein</topology>
    </subcellularLocation>
</comment>
<evidence type="ECO:0000256" key="5">
    <source>
        <dbReference type="ARBA" id="ARBA00022692"/>
    </source>
</evidence>
<dbReference type="GO" id="GO:1903785">
    <property type="term" value="P:L-valine transmembrane transport"/>
    <property type="evidence" value="ECO:0007669"/>
    <property type="project" value="TreeGrafter"/>
</dbReference>
<dbReference type="STRING" id="1322246.BN4_10964"/>